<keyword evidence="3" id="KW-1185">Reference proteome</keyword>
<comment type="caution">
    <text evidence="2">The sequence shown here is derived from an EMBL/GenBank/DDBJ whole genome shotgun (WGS) entry which is preliminary data.</text>
</comment>
<protein>
    <submittedName>
        <fullName evidence="2">Uncharacterized protein</fullName>
    </submittedName>
</protein>
<dbReference type="Proteomes" id="UP000729402">
    <property type="component" value="Unassembled WGS sequence"/>
</dbReference>
<feature type="compositionally biased region" description="Low complexity" evidence="1">
    <location>
        <begin position="54"/>
        <end position="70"/>
    </location>
</feature>
<evidence type="ECO:0000313" key="2">
    <source>
        <dbReference type="EMBL" id="KAG8072685.1"/>
    </source>
</evidence>
<sequence>MRQRHGARFESISETRCVYLPAMPISYSHLRRRRRRPQPPARFRWISLATTGAAGAQASTSSRVRPVLRPVRPHPPSTTPTTRFPVGRGGGKESYGFPLPMVSLSPIAALVAGDIARWALAAALADGFLTATP</sequence>
<feature type="region of interest" description="Disordered" evidence="1">
    <location>
        <begin position="54"/>
        <end position="89"/>
    </location>
</feature>
<dbReference type="EMBL" id="JAAALK010000283">
    <property type="protein sequence ID" value="KAG8072683.1"/>
    <property type="molecule type" value="Genomic_DNA"/>
</dbReference>
<dbReference type="EMBL" id="JAAALK010000283">
    <property type="protein sequence ID" value="KAG8072686.1"/>
    <property type="molecule type" value="Genomic_DNA"/>
</dbReference>
<reference evidence="2" key="2">
    <citation type="submission" date="2021-02" db="EMBL/GenBank/DDBJ databases">
        <authorList>
            <person name="Kimball J.A."/>
            <person name="Haas M.W."/>
            <person name="Macchietto M."/>
            <person name="Kono T."/>
            <person name="Duquette J."/>
            <person name="Shao M."/>
        </authorList>
    </citation>
    <scope>NUCLEOTIDE SEQUENCE</scope>
    <source>
        <tissue evidence="2">Fresh leaf tissue</tissue>
    </source>
</reference>
<dbReference type="EMBL" id="JAAALK010000283">
    <property type="protein sequence ID" value="KAG8072685.1"/>
    <property type="molecule type" value="Genomic_DNA"/>
</dbReference>
<accession>A0A8J5T2N2</accession>
<evidence type="ECO:0000256" key="1">
    <source>
        <dbReference type="SAM" id="MobiDB-lite"/>
    </source>
</evidence>
<dbReference type="AlphaFoldDB" id="A0A8J5T2N2"/>
<name>A0A8J5T2N2_ZIZPA</name>
<proteinExistence type="predicted"/>
<dbReference type="EMBL" id="JAAALK010000283">
    <property type="protein sequence ID" value="KAG8072684.1"/>
    <property type="molecule type" value="Genomic_DNA"/>
</dbReference>
<gene>
    <name evidence="2" type="ORF">GUJ93_ZPchr0006g41254</name>
</gene>
<evidence type="ECO:0000313" key="3">
    <source>
        <dbReference type="Proteomes" id="UP000729402"/>
    </source>
</evidence>
<organism evidence="2 3">
    <name type="scientific">Zizania palustris</name>
    <name type="common">Northern wild rice</name>
    <dbReference type="NCBI Taxonomy" id="103762"/>
    <lineage>
        <taxon>Eukaryota</taxon>
        <taxon>Viridiplantae</taxon>
        <taxon>Streptophyta</taxon>
        <taxon>Embryophyta</taxon>
        <taxon>Tracheophyta</taxon>
        <taxon>Spermatophyta</taxon>
        <taxon>Magnoliopsida</taxon>
        <taxon>Liliopsida</taxon>
        <taxon>Poales</taxon>
        <taxon>Poaceae</taxon>
        <taxon>BOP clade</taxon>
        <taxon>Oryzoideae</taxon>
        <taxon>Oryzeae</taxon>
        <taxon>Zizaniinae</taxon>
        <taxon>Zizania</taxon>
    </lineage>
</organism>
<reference evidence="2" key="1">
    <citation type="journal article" date="2021" name="bioRxiv">
        <title>Whole Genome Assembly and Annotation of Northern Wild Rice, Zizania palustris L., Supports a Whole Genome Duplication in the Zizania Genus.</title>
        <authorList>
            <person name="Haas M."/>
            <person name="Kono T."/>
            <person name="Macchietto M."/>
            <person name="Millas R."/>
            <person name="McGilp L."/>
            <person name="Shao M."/>
            <person name="Duquette J."/>
            <person name="Hirsch C.N."/>
            <person name="Kimball J."/>
        </authorList>
    </citation>
    <scope>NUCLEOTIDE SEQUENCE</scope>
    <source>
        <tissue evidence="2">Fresh leaf tissue</tissue>
    </source>
</reference>